<dbReference type="VEuPathDB" id="TrichDB:TVAG_346300"/>
<evidence type="ECO:0000256" key="7">
    <source>
        <dbReference type="ARBA" id="ARBA00047943"/>
    </source>
</evidence>
<dbReference type="InterPro" id="IPR025714">
    <property type="entry name" value="Methyltranfer_dom"/>
</dbReference>
<dbReference type="PANTHER" id="PTHR43675:SF8">
    <property type="entry name" value="ARSENITE METHYLTRANSFERASE"/>
    <property type="match status" value="1"/>
</dbReference>
<proteinExistence type="inferred from homology"/>
<dbReference type="Proteomes" id="UP000001542">
    <property type="component" value="Unassembled WGS sequence"/>
</dbReference>
<dbReference type="EC" id="2.1.1.137" evidence="4"/>
<keyword evidence="10" id="KW-0489">Methyltransferase</keyword>
<dbReference type="GO" id="GO:0032259">
    <property type="term" value="P:methylation"/>
    <property type="evidence" value="ECO:0007669"/>
    <property type="project" value="UniProtKB-KW"/>
</dbReference>
<dbReference type="EMBL" id="DS113839">
    <property type="protein sequence ID" value="EAX94766.1"/>
    <property type="molecule type" value="Genomic_DNA"/>
</dbReference>
<reference evidence="10" key="1">
    <citation type="submission" date="2006-10" db="EMBL/GenBank/DDBJ databases">
        <authorList>
            <person name="Amadeo P."/>
            <person name="Zhao Q."/>
            <person name="Wortman J."/>
            <person name="Fraser-Liggett C."/>
            <person name="Carlton J."/>
        </authorList>
    </citation>
    <scope>NUCLEOTIDE SEQUENCE</scope>
    <source>
        <strain evidence="10">G3</strain>
    </source>
</reference>
<accession>A2FK19</accession>
<dbReference type="RefSeq" id="XP_001307696.1">
    <property type="nucleotide sequence ID" value="XM_001307695.1"/>
</dbReference>
<dbReference type="Gene3D" id="3.40.5.100">
    <property type="match status" value="1"/>
</dbReference>
<dbReference type="GO" id="GO:0008168">
    <property type="term" value="F:methyltransferase activity"/>
    <property type="evidence" value="ECO:0000318"/>
    <property type="project" value="GO_Central"/>
</dbReference>
<dbReference type="InParanoid" id="A2FK19"/>
<comment type="similarity">
    <text evidence="3">Belongs to the methyltransferase superfamily. Arsenite methyltransferase family.</text>
</comment>
<keyword evidence="11" id="KW-1185">Reference proteome</keyword>
<dbReference type="GO" id="GO:0030791">
    <property type="term" value="F:arsenite methyltransferase activity"/>
    <property type="evidence" value="ECO:0007669"/>
    <property type="project" value="UniProtKB-EC"/>
</dbReference>
<evidence type="ECO:0000256" key="8">
    <source>
        <dbReference type="ARBA" id="ARBA00048428"/>
    </source>
</evidence>
<sequence length="352" mass="38730">MQAMHEQVSEYYGKTIKKTEDLKYEACVVGGEETKHHKQILAKVSPKVIESFYGCGSPIPDPLEGTTSIDLGSGTGRDCFVISALAGKTGNVIGIDMTQEQIDVANEAIAYHKEHILDASPIEFRKGFIEDLRAANIPDNFADVVVSNCVINLSPQKKEVFKEIYRVLKEGGELHFSDVFCDRSLPKAAREDKVLVGECIGNAMDINTFIAYMMGVGFKDFRVVTSRILNLPEFPPELIEPGTVFWSITISAFKGVQQPEWKHDIVMYKGGIPGSPETYKLDANHSFKVGEKVPVYSNIAEILSTKRYSPFFEINKDETREAPAPVPSFMEVVFASEASSGKGCCCGGGNCC</sequence>
<dbReference type="OMA" id="EPACEDY"/>
<evidence type="ECO:0000256" key="5">
    <source>
        <dbReference type="ARBA" id="ARBA00034545"/>
    </source>
</evidence>
<dbReference type="SMR" id="A2FK19"/>
<evidence type="ECO:0000256" key="4">
    <source>
        <dbReference type="ARBA" id="ARBA00034521"/>
    </source>
</evidence>
<dbReference type="AlphaFoldDB" id="A2FK19"/>
<dbReference type="VEuPathDB" id="TrichDB:TVAGG3_1018730"/>
<dbReference type="Gene3D" id="3.40.50.150">
    <property type="entry name" value="Vaccinia Virus protein VP39"/>
    <property type="match status" value="1"/>
</dbReference>
<dbReference type="CDD" id="cd02440">
    <property type="entry name" value="AdoMet_MTases"/>
    <property type="match status" value="1"/>
</dbReference>
<comment type="catalytic activity">
    <reaction evidence="7">
        <text>arsenic triglutathione + 2 [thioredoxin]-dithiol + 2 S-adenosyl-L-methionine + H2O = dimethylarsinous acid + 2 [thioredoxin]-disulfide + 3 glutathione + 2 S-adenosyl-L-homocysteine + 2 H(+)</text>
        <dbReference type="Rhea" id="RHEA:69464"/>
        <dbReference type="Rhea" id="RHEA-COMP:10698"/>
        <dbReference type="Rhea" id="RHEA-COMP:10700"/>
        <dbReference type="ChEBI" id="CHEBI:15377"/>
        <dbReference type="ChEBI" id="CHEBI:15378"/>
        <dbReference type="ChEBI" id="CHEBI:23808"/>
        <dbReference type="ChEBI" id="CHEBI:29950"/>
        <dbReference type="ChEBI" id="CHEBI:50058"/>
        <dbReference type="ChEBI" id="CHEBI:57856"/>
        <dbReference type="ChEBI" id="CHEBI:57925"/>
        <dbReference type="ChEBI" id="CHEBI:59789"/>
        <dbReference type="ChEBI" id="CHEBI:183640"/>
        <dbReference type="EC" id="2.1.1.137"/>
    </reaction>
</comment>
<dbReference type="InterPro" id="IPR029063">
    <property type="entry name" value="SAM-dependent_MTases_sf"/>
</dbReference>
<dbReference type="eggNOG" id="ENOG502QQD6">
    <property type="taxonomic scope" value="Eukaryota"/>
</dbReference>
<evidence type="ECO:0000256" key="2">
    <source>
        <dbReference type="ARBA" id="ARBA00022691"/>
    </source>
</evidence>
<evidence type="ECO:0000259" key="9">
    <source>
        <dbReference type="Pfam" id="PF13847"/>
    </source>
</evidence>
<dbReference type="STRING" id="5722.A2FK19"/>
<evidence type="ECO:0000256" key="1">
    <source>
        <dbReference type="ARBA" id="ARBA00022679"/>
    </source>
</evidence>
<gene>
    <name evidence="10" type="ORF">TVAG_346300</name>
</gene>
<dbReference type="InterPro" id="IPR026669">
    <property type="entry name" value="Arsenite_MeTrfase-like"/>
</dbReference>
<dbReference type="PANTHER" id="PTHR43675">
    <property type="entry name" value="ARSENITE METHYLTRANSFERASE"/>
    <property type="match status" value="1"/>
</dbReference>
<dbReference type="KEGG" id="tva:4752507"/>
<feature type="domain" description="Methyltransferase" evidence="9">
    <location>
        <begin position="64"/>
        <end position="204"/>
    </location>
</feature>
<dbReference type="Pfam" id="PF13847">
    <property type="entry name" value="Methyltransf_31"/>
    <property type="match status" value="1"/>
</dbReference>
<protein>
    <recommendedName>
        <fullName evidence="5">Arsenite methyltransferase</fullName>
        <ecNumber evidence="4">2.1.1.137</ecNumber>
    </recommendedName>
</protein>
<dbReference type="OrthoDB" id="8300214at2759"/>
<evidence type="ECO:0000256" key="6">
    <source>
        <dbReference type="ARBA" id="ARBA00047941"/>
    </source>
</evidence>
<comment type="catalytic activity">
    <reaction evidence="6">
        <text>arsenic triglutathione + [thioredoxin]-dithiol + S-adenosyl-L-methionine + 2 H2O = methylarsonous acid + [thioredoxin]-disulfide + 3 glutathione + S-adenosyl-L-homocysteine + H(+)</text>
        <dbReference type="Rhea" id="RHEA:69460"/>
        <dbReference type="Rhea" id="RHEA-COMP:10698"/>
        <dbReference type="Rhea" id="RHEA-COMP:10700"/>
        <dbReference type="ChEBI" id="CHEBI:15377"/>
        <dbReference type="ChEBI" id="CHEBI:15378"/>
        <dbReference type="ChEBI" id="CHEBI:17826"/>
        <dbReference type="ChEBI" id="CHEBI:29950"/>
        <dbReference type="ChEBI" id="CHEBI:50058"/>
        <dbReference type="ChEBI" id="CHEBI:57856"/>
        <dbReference type="ChEBI" id="CHEBI:57925"/>
        <dbReference type="ChEBI" id="CHEBI:59789"/>
        <dbReference type="ChEBI" id="CHEBI:183640"/>
        <dbReference type="EC" id="2.1.1.137"/>
    </reaction>
</comment>
<evidence type="ECO:0000256" key="3">
    <source>
        <dbReference type="ARBA" id="ARBA00034487"/>
    </source>
</evidence>
<evidence type="ECO:0000313" key="11">
    <source>
        <dbReference type="Proteomes" id="UP000001542"/>
    </source>
</evidence>
<dbReference type="SUPFAM" id="SSF53335">
    <property type="entry name" value="S-adenosyl-L-methionine-dependent methyltransferases"/>
    <property type="match status" value="1"/>
</dbReference>
<name>A2FK19_TRIV3</name>
<comment type="catalytic activity">
    <reaction evidence="8">
        <text>arsenic triglutathione + 3 [thioredoxin]-dithiol + 3 S-adenosyl-L-methionine = trimethylarsine + 3 [thioredoxin]-disulfide + 3 glutathione + 3 S-adenosyl-L-homocysteine + 3 H(+)</text>
        <dbReference type="Rhea" id="RHEA:69432"/>
        <dbReference type="Rhea" id="RHEA-COMP:10698"/>
        <dbReference type="Rhea" id="RHEA-COMP:10700"/>
        <dbReference type="ChEBI" id="CHEBI:15378"/>
        <dbReference type="ChEBI" id="CHEBI:27130"/>
        <dbReference type="ChEBI" id="CHEBI:29950"/>
        <dbReference type="ChEBI" id="CHEBI:50058"/>
        <dbReference type="ChEBI" id="CHEBI:57856"/>
        <dbReference type="ChEBI" id="CHEBI:57925"/>
        <dbReference type="ChEBI" id="CHEBI:59789"/>
        <dbReference type="ChEBI" id="CHEBI:183640"/>
        <dbReference type="EC" id="2.1.1.137"/>
    </reaction>
</comment>
<reference evidence="10" key="2">
    <citation type="journal article" date="2007" name="Science">
        <title>Draft genome sequence of the sexually transmitted pathogen Trichomonas vaginalis.</title>
        <authorList>
            <person name="Carlton J.M."/>
            <person name="Hirt R.P."/>
            <person name="Silva J.C."/>
            <person name="Delcher A.L."/>
            <person name="Schatz M."/>
            <person name="Zhao Q."/>
            <person name="Wortman J.R."/>
            <person name="Bidwell S.L."/>
            <person name="Alsmark U.C.M."/>
            <person name="Besteiro S."/>
            <person name="Sicheritz-Ponten T."/>
            <person name="Noel C.J."/>
            <person name="Dacks J.B."/>
            <person name="Foster P.G."/>
            <person name="Simillion C."/>
            <person name="Van de Peer Y."/>
            <person name="Miranda-Saavedra D."/>
            <person name="Barton G.J."/>
            <person name="Westrop G.D."/>
            <person name="Mueller S."/>
            <person name="Dessi D."/>
            <person name="Fiori P.L."/>
            <person name="Ren Q."/>
            <person name="Paulsen I."/>
            <person name="Zhang H."/>
            <person name="Bastida-Corcuera F.D."/>
            <person name="Simoes-Barbosa A."/>
            <person name="Brown M.T."/>
            <person name="Hayes R.D."/>
            <person name="Mukherjee M."/>
            <person name="Okumura C.Y."/>
            <person name="Schneider R."/>
            <person name="Smith A.J."/>
            <person name="Vanacova S."/>
            <person name="Villalvazo M."/>
            <person name="Haas B.J."/>
            <person name="Pertea M."/>
            <person name="Feldblyum T.V."/>
            <person name="Utterback T.R."/>
            <person name="Shu C.L."/>
            <person name="Osoegawa K."/>
            <person name="de Jong P.J."/>
            <person name="Hrdy I."/>
            <person name="Horvathova L."/>
            <person name="Zubacova Z."/>
            <person name="Dolezal P."/>
            <person name="Malik S.B."/>
            <person name="Logsdon J.M. Jr."/>
            <person name="Henze K."/>
            <person name="Gupta A."/>
            <person name="Wang C.C."/>
            <person name="Dunne R.L."/>
            <person name="Upcroft J.A."/>
            <person name="Upcroft P."/>
            <person name="White O."/>
            <person name="Salzberg S.L."/>
            <person name="Tang P."/>
            <person name="Chiu C.-H."/>
            <person name="Lee Y.-S."/>
            <person name="Embley T.M."/>
            <person name="Coombs G.H."/>
            <person name="Mottram J.C."/>
            <person name="Tachezy J."/>
            <person name="Fraser-Liggett C.M."/>
            <person name="Johnson P.J."/>
        </authorList>
    </citation>
    <scope>NUCLEOTIDE SEQUENCE [LARGE SCALE GENOMIC DNA]</scope>
    <source>
        <strain evidence="10">G3</strain>
    </source>
</reference>
<organism evidence="10 11">
    <name type="scientific">Trichomonas vaginalis (strain ATCC PRA-98 / G3)</name>
    <dbReference type="NCBI Taxonomy" id="412133"/>
    <lineage>
        <taxon>Eukaryota</taxon>
        <taxon>Metamonada</taxon>
        <taxon>Parabasalia</taxon>
        <taxon>Trichomonadida</taxon>
        <taxon>Trichomonadidae</taxon>
        <taxon>Trichomonas</taxon>
    </lineage>
</organism>
<keyword evidence="1" id="KW-0808">Transferase</keyword>
<evidence type="ECO:0000313" key="10">
    <source>
        <dbReference type="EMBL" id="EAX94766.1"/>
    </source>
</evidence>
<keyword evidence="2" id="KW-0949">S-adenosyl-L-methionine</keyword>